<dbReference type="Proteomes" id="UP001596152">
    <property type="component" value="Unassembled WGS sequence"/>
</dbReference>
<evidence type="ECO:0000313" key="2">
    <source>
        <dbReference type="Proteomes" id="UP001596152"/>
    </source>
</evidence>
<proteinExistence type="predicted"/>
<sequence>METSRARLGPRAAQVDWVVADVTHWRPDRRFDVWHDRALFHFLTEPAQRDGYRAALRQATAPGAWLVVATFAADGPERCSGLPVRRYDGPGLVAEFGGDFAPHDVWRDAHRSPGGVLQPFTWAVMRRR</sequence>
<name>A0ABW0FRA3_9CAUL</name>
<dbReference type="GO" id="GO:0032259">
    <property type="term" value="P:methylation"/>
    <property type="evidence" value="ECO:0007669"/>
    <property type="project" value="UniProtKB-KW"/>
</dbReference>
<reference evidence="2" key="1">
    <citation type="journal article" date="2019" name="Int. J. Syst. Evol. Microbiol.">
        <title>The Global Catalogue of Microorganisms (GCM) 10K type strain sequencing project: providing services to taxonomists for standard genome sequencing and annotation.</title>
        <authorList>
            <consortium name="The Broad Institute Genomics Platform"/>
            <consortium name="The Broad Institute Genome Sequencing Center for Infectious Disease"/>
            <person name="Wu L."/>
            <person name="Ma J."/>
        </authorList>
    </citation>
    <scope>NUCLEOTIDE SEQUENCE [LARGE SCALE GENOMIC DNA]</scope>
    <source>
        <strain evidence="2">JCM 12125</strain>
    </source>
</reference>
<protein>
    <submittedName>
        <fullName evidence="1">Class I SAM-dependent methyltransferase</fullName>
    </submittedName>
</protein>
<dbReference type="EMBL" id="JBHSLF010000014">
    <property type="protein sequence ID" value="MFC5343713.1"/>
    <property type="molecule type" value="Genomic_DNA"/>
</dbReference>
<dbReference type="RefSeq" id="WP_289648202.1">
    <property type="nucleotide sequence ID" value="NZ_CP169082.1"/>
</dbReference>
<evidence type="ECO:0000313" key="1">
    <source>
        <dbReference type="EMBL" id="MFC5343713.1"/>
    </source>
</evidence>
<dbReference type="Gene3D" id="3.40.50.150">
    <property type="entry name" value="Vaccinia Virus protein VP39"/>
    <property type="match status" value="1"/>
</dbReference>
<keyword evidence="2" id="KW-1185">Reference proteome</keyword>
<organism evidence="1 2">
    <name type="scientific">Brevundimonas staleyi</name>
    <dbReference type="NCBI Taxonomy" id="74326"/>
    <lineage>
        <taxon>Bacteria</taxon>
        <taxon>Pseudomonadati</taxon>
        <taxon>Pseudomonadota</taxon>
        <taxon>Alphaproteobacteria</taxon>
        <taxon>Caulobacterales</taxon>
        <taxon>Caulobacteraceae</taxon>
        <taxon>Brevundimonas</taxon>
    </lineage>
</organism>
<accession>A0ABW0FRA3</accession>
<keyword evidence="1" id="KW-0489">Methyltransferase</keyword>
<gene>
    <name evidence="1" type="ORF">ACFPIE_07300</name>
</gene>
<dbReference type="GO" id="GO:0008168">
    <property type="term" value="F:methyltransferase activity"/>
    <property type="evidence" value="ECO:0007669"/>
    <property type="project" value="UniProtKB-KW"/>
</dbReference>
<dbReference type="InterPro" id="IPR029063">
    <property type="entry name" value="SAM-dependent_MTases_sf"/>
</dbReference>
<dbReference type="SUPFAM" id="SSF53335">
    <property type="entry name" value="S-adenosyl-L-methionine-dependent methyltransferases"/>
    <property type="match status" value="1"/>
</dbReference>
<keyword evidence="1" id="KW-0808">Transferase</keyword>
<comment type="caution">
    <text evidence="1">The sequence shown here is derived from an EMBL/GenBank/DDBJ whole genome shotgun (WGS) entry which is preliminary data.</text>
</comment>